<sequence>MVAPGGPSEPEDAPSVCRRLPSLRALAEHPRTPRAERELAAALAAALMKRYGLGPPERRDGTARDGIIVVRREPDKTVEVLVLDPDAERATRQIAGTTGRDGGAPASWNVHRLNAQGLNPGIAVWRKAAALHVSAGTYQARPRPREKREEIV</sequence>
<dbReference type="Proteomes" id="UP000236047">
    <property type="component" value="Unassembled WGS sequence"/>
</dbReference>
<dbReference type="EMBL" id="LJSN01000003">
    <property type="protein sequence ID" value="PNE38088.1"/>
    <property type="molecule type" value="Genomic_DNA"/>
</dbReference>
<dbReference type="InterPro" id="IPR024498">
    <property type="entry name" value="DUF2786"/>
</dbReference>
<dbReference type="Pfam" id="PF10979">
    <property type="entry name" value="DUF2786"/>
    <property type="match status" value="1"/>
</dbReference>
<feature type="domain" description="DUF2786" evidence="1">
    <location>
        <begin position="22"/>
        <end position="53"/>
    </location>
</feature>
<evidence type="ECO:0000259" key="1">
    <source>
        <dbReference type="Pfam" id="PF10979"/>
    </source>
</evidence>
<reference evidence="3" key="1">
    <citation type="submission" date="2015-09" db="EMBL/GenBank/DDBJ databases">
        <authorList>
            <person name="Graham D.E."/>
            <person name="Mahan K.M."/>
            <person name="Klingeman D.M."/>
            <person name="Fida T."/>
            <person name="Giannone R.J."/>
            <person name="Hettich R.L."/>
            <person name="Parry R.J."/>
            <person name="Spain J.C."/>
        </authorList>
    </citation>
    <scope>NUCLEOTIDE SEQUENCE [LARGE SCALE GENOMIC DNA]</scope>
    <source>
        <strain evidence="3">JCM 4701</strain>
    </source>
</reference>
<name>A0A2N8PAN2_STRNR</name>
<gene>
    <name evidence="2" type="ORF">AOB60_28525</name>
</gene>
<evidence type="ECO:0000313" key="2">
    <source>
        <dbReference type="EMBL" id="PNE38088.1"/>
    </source>
</evidence>
<dbReference type="AlphaFoldDB" id="A0A2N8PAN2"/>
<organism evidence="2 3">
    <name type="scientific">Streptomyces noursei</name>
    <name type="common">Streptomyces albulus</name>
    <dbReference type="NCBI Taxonomy" id="1971"/>
    <lineage>
        <taxon>Bacteria</taxon>
        <taxon>Bacillati</taxon>
        <taxon>Actinomycetota</taxon>
        <taxon>Actinomycetes</taxon>
        <taxon>Kitasatosporales</taxon>
        <taxon>Streptomycetaceae</taxon>
        <taxon>Streptomyces</taxon>
    </lineage>
</organism>
<evidence type="ECO:0000313" key="3">
    <source>
        <dbReference type="Proteomes" id="UP000236047"/>
    </source>
</evidence>
<accession>A0A2N8PAN2</accession>
<dbReference type="RefSeq" id="WP_102925575.1">
    <property type="nucleotide sequence ID" value="NZ_LJSN01000003.1"/>
</dbReference>
<protein>
    <recommendedName>
        <fullName evidence="1">DUF2786 domain-containing protein</fullName>
    </recommendedName>
</protein>
<keyword evidence="3" id="KW-1185">Reference proteome</keyword>
<proteinExistence type="predicted"/>
<comment type="caution">
    <text evidence="2">The sequence shown here is derived from an EMBL/GenBank/DDBJ whole genome shotgun (WGS) entry which is preliminary data.</text>
</comment>